<comment type="caution">
    <text evidence="1">The sequence shown here is derived from an EMBL/GenBank/DDBJ whole genome shotgun (WGS) entry which is preliminary data.</text>
</comment>
<dbReference type="PANTHER" id="PTHR35787:SF1">
    <property type="entry name" value="GLYCEROL UPTAKE OPERON ANTITERMINATOR REGULATORY PROTEIN"/>
    <property type="match status" value="1"/>
</dbReference>
<keyword evidence="2" id="KW-1185">Reference proteome</keyword>
<dbReference type="SUPFAM" id="SSF110391">
    <property type="entry name" value="GlpP-like"/>
    <property type="match status" value="1"/>
</dbReference>
<dbReference type="Pfam" id="PF04309">
    <property type="entry name" value="G3P_antiterm"/>
    <property type="match status" value="1"/>
</dbReference>
<proteinExistence type="predicted"/>
<dbReference type="PIRSF" id="PIRSF016897">
    <property type="entry name" value="GlpP"/>
    <property type="match status" value="1"/>
</dbReference>
<dbReference type="InterPro" id="IPR013785">
    <property type="entry name" value="Aldolase_TIM"/>
</dbReference>
<dbReference type="InterPro" id="IPR006699">
    <property type="entry name" value="GlpP"/>
</dbReference>
<organism evidence="1 2">
    <name type="scientific">Bariatricus massiliensis</name>
    <dbReference type="NCBI Taxonomy" id="1745713"/>
    <lineage>
        <taxon>Bacteria</taxon>
        <taxon>Bacillati</taxon>
        <taxon>Bacillota</taxon>
        <taxon>Clostridia</taxon>
        <taxon>Lachnospirales</taxon>
        <taxon>Lachnospiraceae</taxon>
        <taxon>Bariatricus</taxon>
    </lineage>
</organism>
<evidence type="ECO:0000313" key="2">
    <source>
        <dbReference type="Proteomes" id="UP001299546"/>
    </source>
</evidence>
<protein>
    <submittedName>
        <fullName evidence="1">Glycerol-3-phosphate responsive antiterminator</fullName>
    </submittedName>
</protein>
<dbReference type="Proteomes" id="UP001299546">
    <property type="component" value="Unassembled WGS sequence"/>
</dbReference>
<sequence length="189" mass="20867">MEQRFYDAVEGNPVIAAVKDETGLEAALSSEDIQVLFILYGDVLSISGIVERAKEAGKLVLVHMDLINGLSAKEIAADYICYQTKADGIITTRPAMIKRAKELGLYTVMRFFIIDSMALSNIHKQYASVRPDFIEVLPGVMPKIIRRICRESRIPIIAGGLIMDKEDVVSALDAGAISVSTTNRDVWFM</sequence>
<dbReference type="Gene3D" id="3.20.20.70">
    <property type="entry name" value="Aldolase class I"/>
    <property type="match status" value="1"/>
</dbReference>
<dbReference type="RefSeq" id="WP_066731026.1">
    <property type="nucleotide sequence ID" value="NZ_JAJCIQ010000004.1"/>
</dbReference>
<evidence type="ECO:0000313" key="1">
    <source>
        <dbReference type="EMBL" id="MCB7388043.1"/>
    </source>
</evidence>
<dbReference type="PANTHER" id="PTHR35787">
    <property type="entry name" value="GLYCEROL UPTAKE OPERON ANTITERMINATOR REGULATORY PROTEIN"/>
    <property type="match status" value="1"/>
</dbReference>
<name>A0ABS8DHX2_9FIRM</name>
<accession>A0ABS8DHX2</accession>
<dbReference type="EMBL" id="JAJCIS010000008">
    <property type="protein sequence ID" value="MCB7388043.1"/>
    <property type="molecule type" value="Genomic_DNA"/>
</dbReference>
<gene>
    <name evidence="1" type="ORF">LIZ65_12175</name>
</gene>
<reference evidence="1 2" key="1">
    <citation type="submission" date="2021-10" db="EMBL/GenBank/DDBJ databases">
        <title>Collection of gut derived symbiotic bacterial strains cultured from healthy donors.</title>
        <authorList>
            <person name="Lin H."/>
            <person name="Littmann E."/>
            <person name="Kohout C."/>
            <person name="Pamer E.G."/>
        </authorList>
    </citation>
    <scope>NUCLEOTIDE SEQUENCE [LARGE SCALE GENOMIC DNA]</scope>
    <source>
        <strain evidence="1 2">DFI.1.165</strain>
    </source>
</reference>